<organism evidence="3">
    <name type="scientific">Arabidopsis thaliana</name>
    <name type="common">Mouse-ear cress</name>
    <dbReference type="NCBI Taxonomy" id="3702"/>
    <lineage>
        <taxon>Eukaryota</taxon>
        <taxon>Viridiplantae</taxon>
        <taxon>Streptophyta</taxon>
        <taxon>Embryophyta</taxon>
        <taxon>Tracheophyta</taxon>
        <taxon>Spermatophyta</taxon>
        <taxon>Magnoliopsida</taxon>
        <taxon>eudicotyledons</taxon>
        <taxon>Gunneridae</taxon>
        <taxon>Pentapetalae</taxon>
        <taxon>rosids</taxon>
        <taxon>malvids</taxon>
        <taxon>Brassicales</taxon>
        <taxon>Brassicaceae</taxon>
        <taxon>Camelineae</taxon>
        <taxon>Arabidopsis</taxon>
    </lineage>
</organism>
<feature type="domain" description="DUF4216" evidence="2">
    <location>
        <begin position="43"/>
        <end position="95"/>
    </location>
</feature>
<reference evidence="3" key="1">
    <citation type="journal article" date="2000" name="DNA Res.">
        <title>Structural analysis of Arabidopsis thaliana chromosome 3. II. Sequence features of the 4,251,695 bp regions covered by 90 P1, TAC and BAC clones.</title>
        <authorList>
            <person name="Nakamura Y."/>
        </authorList>
    </citation>
    <scope>NUCLEOTIDE SEQUENCE [LARGE SCALE GENOMIC DNA]</scope>
</reference>
<reference key="2">
    <citation type="journal article" date="2000" name="Nature">
        <title>Sequence and analysis of chromosome 3 of the plant Arabidopsis thaliana.</title>
        <authorList>
            <consortium name="European Union Chromosome 3 Arabidopsis Sequencing Consortium"/>
            <consortium name="Institute for Genomic Research"/>
            <consortium name="Kazusa DNA Research Institute"/>
            <person name="Salanoubat M."/>
            <person name="Lemcke K."/>
            <person name="Rieger M."/>
            <person name="Ansorge W."/>
            <person name="Unseld M."/>
            <person name="Fartmann B."/>
            <person name="Valle G."/>
            <person name="Blocker H."/>
            <person name="Perez-Alonso M."/>
            <person name="Obermaier B."/>
            <person name="Delseny M."/>
            <person name="Boutry M."/>
            <person name="Grivell L.A."/>
            <person name="Mache R."/>
            <person name="Puigdomenech P."/>
            <person name="De Simone V."/>
            <person name="Choisne N."/>
            <person name="Artiguenave F."/>
            <person name="Robert C."/>
            <person name="Brottier P."/>
            <person name="Wincker P."/>
            <person name="Cattolico L."/>
            <person name="Weissenbach J."/>
            <person name="Saurin W."/>
            <person name="Quetier F."/>
            <person name="Schafer M."/>
            <person name="Muller-Auer S."/>
            <person name="Gabel C."/>
            <person name="Fuchs M."/>
            <person name="Benes V."/>
            <person name="Wurmbach E."/>
            <person name="Drzonek H."/>
            <person name="Erfle H."/>
            <person name="Jordan N."/>
            <person name="Bangert S."/>
            <person name="Wiedelmann R."/>
            <person name="Kranz H."/>
            <person name="Voss H."/>
            <person name="Holland R."/>
            <person name="Brandt P."/>
            <person name="Nyakatura G."/>
            <person name="Vezzi A."/>
            <person name="D'Angelo M."/>
            <person name="Pallavicini A."/>
            <person name="Toppo S."/>
            <person name="Simionati B."/>
            <person name="Conrad A."/>
            <person name="Hornischer K."/>
            <person name="Kauer G."/>
            <person name="Lohnert T.H."/>
            <person name="Nordsiek G."/>
            <person name="Reichelt J."/>
            <person name="Scharfe M."/>
            <person name="Schon O."/>
            <person name="Bargues M."/>
            <person name="Terol J."/>
            <person name="Climent J."/>
            <person name="Navarro P."/>
            <person name="Collado C."/>
            <person name="Perez-Perez A."/>
            <person name="Ottenwalder B."/>
            <person name="Duchemin D."/>
            <person name="Cooke R."/>
            <person name="Laudie M."/>
            <person name="Berger-Llauro C."/>
            <person name="Purnelle B."/>
            <person name="Masuy D."/>
            <person name="de Haan M."/>
            <person name="Maarse A.C."/>
            <person name="Alcaraz J.P."/>
            <person name="Cottet A."/>
            <person name="Casacuberta E."/>
            <person name="Monfort A."/>
            <person name="Argiriou A."/>
            <person name="flores M."/>
            <person name="Liguori R."/>
            <person name="Vitale D."/>
            <person name="Mannhaupt G."/>
            <person name="Haase D."/>
            <person name="Schoof H."/>
            <person name="Rudd S."/>
            <person name="Zaccaria P."/>
            <person name="Mewes H.W."/>
            <person name="Mayer K.F."/>
            <person name="Kaul S."/>
            <person name="Town C.D."/>
            <person name="Koo H.L."/>
            <person name="Tallon L.J."/>
            <person name="Jenkins J."/>
            <person name="Rooney T."/>
            <person name="Rizzo M."/>
            <person name="Walts A."/>
            <person name="Utterback T."/>
            <person name="Fujii C.Y."/>
            <person name="Shea T.P."/>
            <person name="Creasy T.H."/>
            <person name="Haas B."/>
            <person name="Maiti R."/>
            <person name="Wu D."/>
            <person name="Peterson J."/>
            <person name="Van Aken S."/>
            <person name="Pai G."/>
            <person name="Militscher J."/>
            <person name="Sellers P."/>
            <person name="Gill J.E."/>
            <person name="Feldblyum T.V."/>
            <person name="Preuss D."/>
            <person name="Lin X."/>
            <person name="Nierman W.C."/>
            <person name="Salzberg S.L."/>
            <person name="White O."/>
            <person name="Venter J.C."/>
            <person name="Fraser C.M."/>
            <person name="Kaneko T."/>
            <person name="Nakamura Y."/>
            <person name="Sato S."/>
            <person name="Kato T."/>
            <person name="Asamizu E."/>
            <person name="Sasamoto S."/>
            <person name="Kimura T."/>
            <person name="Idesawa K."/>
            <person name="Kawashima K."/>
            <person name="Kishida Y."/>
            <person name="Kiyokawa C."/>
            <person name="Kohara M."/>
            <person name="Matsumoto M."/>
            <person name="Matsuno A."/>
            <person name="Muraki A."/>
            <person name="Nakayama S."/>
            <person name="Nakazaki N."/>
            <person name="Shinpo S."/>
            <person name="Takeuchi C."/>
            <person name="Wada T."/>
            <person name="Watanabe A."/>
            <person name="Yamada M."/>
            <person name="Yasuda M."/>
            <person name="Tabata S."/>
        </authorList>
    </citation>
    <scope>NUCLEOTIDE SEQUENCE [LARGE SCALE GENOMIC DNA]</scope>
    <source>
        <strain>cv. Columbia</strain>
    </source>
</reference>
<evidence type="ECO:0000313" key="3">
    <source>
        <dbReference type="EMBL" id="BAB02234.1"/>
    </source>
</evidence>
<accession>Q9LI66</accession>
<name>Q9LI66_ARATH</name>
<evidence type="ECO:0000259" key="2">
    <source>
        <dbReference type="Pfam" id="PF13952"/>
    </source>
</evidence>
<dbReference type="Pfam" id="PF13952">
    <property type="entry name" value="DUF4216"/>
    <property type="match status" value="1"/>
</dbReference>
<feature type="compositionally biased region" description="Basic and acidic residues" evidence="1">
    <location>
        <begin position="158"/>
        <end position="168"/>
    </location>
</feature>
<dbReference type="PANTHER" id="PTHR48258:SF4">
    <property type="entry name" value="DUF4216 DOMAIN-CONTAINING PROTEIN"/>
    <property type="match status" value="1"/>
</dbReference>
<dbReference type="InterPro" id="IPR025312">
    <property type="entry name" value="DUF4216"/>
</dbReference>
<sequence>MRSFNNQDLRSQPHLCTSLAAIPFIRIHMEVEEQLQIMESMSKCDWFNPVIGRGVRVNNLSMVDVNSNKTYSKFEPFMLASQAGQVSFLSYPRVRPRREVWLSVIKVNPRSRIVGLVDDVVMQQKSVRDISIPDITKEDIIHIDLHNREFEDITHNCSKEEEQSHEFGESDEDVESKNDCNDSENESE</sequence>
<feature type="region of interest" description="Disordered" evidence="1">
    <location>
        <begin position="158"/>
        <end position="188"/>
    </location>
</feature>
<evidence type="ECO:0000256" key="1">
    <source>
        <dbReference type="SAM" id="MobiDB-lite"/>
    </source>
</evidence>
<dbReference type="PANTHER" id="PTHR48258">
    <property type="entry name" value="DUF4218 DOMAIN-CONTAINING PROTEIN-RELATED"/>
    <property type="match status" value="1"/>
</dbReference>
<proteinExistence type="predicted"/>
<protein>
    <submittedName>
        <fullName evidence="3">En/Spm-like transposon protein-like</fullName>
    </submittedName>
</protein>
<dbReference type="EMBL" id="AP001314">
    <property type="protein sequence ID" value="BAB02234.1"/>
    <property type="molecule type" value="Genomic_DNA"/>
</dbReference>
<dbReference type="AlphaFoldDB" id="Q9LI66"/>